<reference evidence="10" key="2">
    <citation type="submission" date="2021-01" db="UniProtKB">
        <authorList>
            <consortium name="EnsemblMetazoa"/>
        </authorList>
    </citation>
    <scope>IDENTIFICATION</scope>
</reference>
<organism evidence="10 11">
    <name type="scientific">Strongylocentrotus purpuratus</name>
    <name type="common">Purple sea urchin</name>
    <dbReference type="NCBI Taxonomy" id="7668"/>
    <lineage>
        <taxon>Eukaryota</taxon>
        <taxon>Metazoa</taxon>
        <taxon>Echinodermata</taxon>
        <taxon>Eleutherozoa</taxon>
        <taxon>Echinozoa</taxon>
        <taxon>Echinoidea</taxon>
        <taxon>Euechinoidea</taxon>
        <taxon>Echinacea</taxon>
        <taxon>Camarodonta</taxon>
        <taxon>Echinidea</taxon>
        <taxon>Strongylocentrotidae</taxon>
        <taxon>Strongylocentrotus</taxon>
    </lineage>
</organism>
<keyword evidence="3" id="KW-0560">Oxidoreductase</keyword>
<sequence>MTTSSGASLTTIEDFRRRAKELLSSEGWSFYNDASGRRSTFRDSMAAFDRYVIRPRILRDITQRSLSTTVLGQPISMPICVAPTAAQQFAHPDAEAASAKGTAEAETLFIMSSFASVSIAEVRRAAPGGLRWMQLYLFKDRRFAEHVVKEAEREGFKAIVLTVDLPLWGDYSFFRSSHATSASRYYYDPSLRPTNLAIDIPEVHDAIRSGDVNLRHYLAQQFNSPKTWDDITWLKSITSLPIVLKGILTGEAAMEAADAGVSGIIVSAHGGRHMDGVPAPIDVLEEVVSAVKGRGVEVYMDGGVRSGTDALKALGLGARAVLIGRPALWGLACDGPAGVTKVLSILRFELETALGISADRKLGGTRMPLLFIRKQSGTSELVKT</sequence>
<feature type="active site" description="Proton acceptor" evidence="7">
    <location>
        <position position="269"/>
    </location>
</feature>
<feature type="binding site" evidence="8">
    <location>
        <position position="272"/>
    </location>
    <ligand>
        <name>glyoxylate</name>
        <dbReference type="ChEBI" id="CHEBI:36655"/>
    </ligand>
</feature>
<feature type="binding site" evidence="8">
    <location>
        <begin position="324"/>
        <end position="325"/>
    </location>
    <ligand>
        <name>FMN</name>
        <dbReference type="ChEBI" id="CHEBI:58210"/>
    </ligand>
</feature>
<keyword evidence="8" id="KW-0288">FMN</keyword>
<evidence type="ECO:0000259" key="9">
    <source>
        <dbReference type="PROSITE" id="PS51349"/>
    </source>
</evidence>
<evidence type="ECO:0000313" key="10">
    <source>
        <dbReference type="EnsemblMetazoa" id="XP_030846916"/>
    </source>
</evidence>
<evidence type="ECO:0000313" key="11">
    <source>
        <dbReference type="Proteomes" id="UP000007110"/>
    </source>
</evidence>
<dbReference type="Gene3D" id="3.20.20.70">
    <property type="entry name" value="Aldolase class I"/>
    <property type="match status" value="1"/>
</dbReference>
<dbReference type="Proteomes" id="UP000007110">
    <property type="component" value="Unassembled WGS sequence"/>
</dbReference>
<reference evidence="11" key="1">
    <citation type="submission" date="2015-02" db="EMBL/GenBank/DDBJ databases">
        <title>Genome sequencing for Strongylocentrotus purpuratus.</title>
        <authorList>
            <person name="Murali S."/>
            <person name="Liu Y."/>
            <person name="Vee V."/>
            <person name="English A."/>
            <person name="Wang M."/>
            <person name="Skinner E."/>
            <person name="Han Y."/>
            <person name="Muzny D.M."/>
            <person name="Worley K.C."/>
            <person name="Gibbs R.A."/>
        </authorList>
    </citation>
    <scope>NUCLEOTIDE SEQUENCE</scope>
</reference>
<dbReference type="SUPFAM" id="SSF51395">
    <property type="entry name" value="FMN-linked oxidoreductases"/>
    <property type="match status" value="1"/>
</dbReference>
<evidence type="ECO:0000256" key="8">
    <source>
        <dbReference type="PIRSR" id="PIRSR000138-2"/>
    </source>
</evidence>
<dbReference type="KEGG" id="spu:752067"/>
<evidence type="ECO:0000256" key="1">
    <source>
        <dbReference type="ARBA" id="ARBA00001917"/>
    </source>
</evidence>
<feature type="binding site" evidence="8">
    <location>
        <position position="269"/>
    </location>
    <ligand>
        <name>glyoxylate</name>
        <dbReference type="ChEBI" id="CHEBI:36655"/>
    </ligand>
</feature>
<dbReference type="RefSeq" id="XP_030846916.1">
    <property type="nucleotide sequence ID" value="XM_030991056.1"/>
</dbReference>
<evidence type="ECO:0000256" key="7">
    <source>
        <dbReference type="PIRSR" id="PIRSR000138-1"/>
    </source>
</evidence>
<evidence type="ECO:0000256" key="3">
    <source>
        <dbReference type="ARBA" id="ARBA00023002"/>
    </source>
</evidence>
<dbReference type="GeneID" id="752067"/>
<dbReference type="InterPro" id="IPR012133">
    <property type="entry name" value="Alpha-hydoxy_acid_DH_FMN"/>
</dbReference>
<evidence type="ECO:0000256" key="6">
    <source>
        <dbReference type="ARBA" id="ARBA00029327"/>
    </source>
</evidence>
<dbReference type="CDD" id="cd02809">
    <property type="entry name" value="alpha_hydroxyacid_oxid_FMN"/>
    <property type="match status" value="1"/>
</dbReference>
<proteinExistence type="inferred from homology"/>
<dbReference type="GO" id="GO:0010181">
    <property type="term" value="F:FMN binding"/>
    <property type="evidence" value="ECO:0007669"/>
    <property type="project" value="InterPro"/>
</dbReference>
<feature type="binding site" evidence="8">
    <location>
        <position position="267"/>
    </location>
    <ligand>
        <name>FMN</name>
        <dbReference type="ChEBI" id="CHEBI:58210"/>
    </ligand>
</feature>
<feature type="binding site" evidence="8">
    <location>
        <position position="162"/>
    </location>
    <ligand>
        <name>FMN</name>
        <dbReference type="ChEBI" id="CHEBI:58210"/>
    </ligand>
</feature>
<feature type="binding site" evidence="8">
    <location>
        <position position="136"/>
    </location>
    <ligand>
        <name>glyoxylate</name>
        <dbReference type="ChEBI" id="CHEBI:36655"/>
    </ligand>
</feature>
<evidence type="ECO:0000256" key="5">
    <source>
        <dbReference type="ARBA" id="ARBA00029325"/>
    </source>
</evidence>
<feature type="domain" description="FMN hydroxy acid dehydrogenase" evidence="9">
    <location>
        <begin position="4"/>
        <end position="375"/>
    </location>
</feature>
<comment type="catalytic activity">
    <reaction evidence="6">
        <text>2-hydroxyoctanoate + O2 = 2-oxooctanoate + H2O2</text>
        <dbReference type="Rhea" id="RHEA:67940"/>
        <dbReference type="ChEBI" id="CHEBI:15379"/>
        <dbReference type="ChEBI" id="CHEBI:16240"/>
        <dbReference type="ChEBI" id="CHEBI:133514"/>
        <dbReference type="ChEBI" id="CHEBI:176689"/>
    </reaction>
    <physiologicalReaction direction="left-to-right" evidence="6">
        <dbReference type="Rhea" id="RHEA:67941"/>
    </physiologicalReaction>
</comment>
<dbReference type="EnsemblMetazoa" id="XM_030991056">
    <property type="protein sequence ID" value="XP_030846916"/>
    <property type="gene ID" value="LOC752067"/>
</dbReference>
<feature type="binding site" evidence="8">
    <location>
        <begin position="83"/>
        <end position="85"/>
    </location>
    <ligand>
        <name>FMN</name>
        <dbReference type="ChEBI" id="CHEBI:58210"/>
    </ligand>
</feature>
<dbReference type="PANTHER" id="PTHR10578:SF149">
    <property type="entry name" value="2-HYDROXYACID OXIDASE 2"/>
    <property type="match status" value="1"/>
</dbReference>
<accession>A0A7M7P8V2</accession>
<feature type="binding site" evidence="8">
    <location>
        <position position="112"/>
    </location>
    <ligand>
        <name>FMN</name>
        <dbReference type="ChEBI" id="CHEBI:58210"/>
    </ligand>
</feature>
<dbReference type="OMA" id="IRVHIDG"/>
<name>A0A7M7P8V2_STRPU</name>
<dbReference type="PANTHER" id="PTHR10578">
    <property type="entry name" value="S -2-HYDROXY-ACID OXIDASE-RELATED"/>
    <property type="match status" value="1"/>
</dbReference>
<dbReference type="PIRSF" id="PIRSF000138">
    <property type="entry name" value="Al-hdrx_acd_dh"/>
    <property type="match status" value="1"/>
</dbReference>
<feature type="binding site" evidence="8">
    <location>
        <position position="175"/>
    </location>
    <ligand>
        <name>glyoxylate</name>
        <dbReference type="ChEBI" id="CHEBI:36655"/>
    </ligand>
</feature>
<feature type="binding site" evidence="8">
    <location>
        <position position="245"/>
    </location>
    <ligand>
        <name>FMN</name>
        <dbReference type="ChEBI" id="CHEBI:58210"/>
    </ligand>
</feature>
<comment type="similarity">
    <text evidence="4">Belongs to the FMN-dependent alpha-hydroxy acid dehydrogenase family.</text>
</comment>
<evidence type="ECO:0000256" key="4">
    <source>
        <dbReference type="ARBA" id="ARBA00024042"/>
    </source>
</evidence>
<comment type="catalytic activity">
    <reaction evidence="5">
        <text>a (2S)-2-hydroxycarboxylate + O2 = a 2-oxocarboxylate + H2O2</text>
        <dbReference type="Rhea" id="RHEA:16789"/>
        <dbReference type="ChEBI" id="CHEBI:15379"/>
        <dbReference type="ChEBI" id="CHEBI:16240"/>
        <dbReference type="ChEBI" id="CHEBI:35179"/>
        <dbReference type="ChEBI" id="CHEBI:58123"/>
        <dbReference type="EC" id="1.1.3.15"/>
    </reaction>
    <physiologicalReaction direction="left-to-right" evidence="5">
        <dbReference type="Rhea" id="RHEA:16790"/>
    </physiologicalReaction>
</comment>
<protein>
    <recommendedName>
        <fullName evidence="2">(S)-2-hydroxy-acid oxidase</fullName>
        <ecNumber evidence="2">1.1.3.15</ecNumber>
    </recommendedName>
</protein>
<dbReference type="Pfam" id="PF01070">
    <property type="entry name" value="FMN_dh"/>
    <property type="match status" value="1"/>
</dbReference>
<dbReference type="GO" id="GO:0005782">
    <property type="term" value="C:peroxisomal matrix"/>
    <property type="evidence" value="ECO:0000318"/>
    <property type="project" value="GO_Central"/>
</dbReference>
<dbReference type="AlphaFoldDB" id="A0A7M7P8V2"/>
<dbReference type="EC" id="1.1.3.15" evidence="2"/>
<dbReference type="PROSITE" id="PS51349">
    <property type="entry name" value="FMN_HYDROXY_ACID_DH_2"/>
    <property type="match status" value="1"/>
</dbReference>
<dbReference type="InterPro" id="IPR037396">
    <property type="entry name" value="FMN_HAD"/>
</dbReference>
<dbReference type="InParanoid" id="A0A7M7P8V2"/>
<feature type="binding site" evidence="8">
    <location>
        <begin position="301"/>
        <end position="305"/>
    </location>
    <ligand>
        <name>FMN</name>
        <dbReference type="ChEBI" id="CHEBI:58210"/>
    </ligand>
</feature>
<keyword evidence="8" id="KW-0285">Flavoprotein</keyword>
<evidence type="ECO:0000256" key="2">
    <source>
        <dbReference type="ARBA" id="ARBA00013087"/>
    </source>
</evidence>
<dbReference type="GO" id="GO:0003973">
    <property type="term" value="F:(S)-2-hydroxy-acid oxidase activity"/>
    <property type="evidence" value="ECO:0000318"/>
    <property type="project" value="GO_Central"/>
</dbReference>
<dbReference type="InterPro" id="IPR000262">
    <property type="entry name" value="FMN-dep_DH"/>
</dbReference>
<dbReference type="OrthoDB" id="25826at2759"/>
<comment type="cofactor">
    <cofactor evidence="1">
        <name>FMN</name>
        <dbReference type="ChEBI" id="CHEBI:58210"/>
    </cofactor>
</comment>
<dbReference type="InterPro" id="IPR013785">
    <property type="entry name" value="Aldolase_TIM"/>
</dbReference>
<feature type="binding site" evidence="8">
    <location>
        <position position="134"/>
    </location>
    <ligand>
        <name>FMN</name>
        <dbReference type="ChEBI" id="CHEBI:58210"/>
    </ligand>
</feature>
<keyword evidence="11" id="KW-1185">Reference proteome</keyword>
<dbReference type="FunFam" id="3.20.20.70:FF:000056">
    <property type="entry name" value="hydroxyacid oxidase 2"/>
    <property type="match status" value="1"/>
</dbReference>